<dbReference type="AlphaFoldDB" id="A0AAV7DVB1"/>
<dbReference type="EMBL" id="JAINDJ010000008">
    <property type="protein sequence ID" value="KAG9439915.1"/>
    <property type="molecule type" value="Genomic_DNA"/>
</dbReference>
<name>A0AAV7DVB1_ARIFI</name>
<dbReference type="Proteomes" id="UP000825729">
    <property type="component" value="Unassembled WGS sequence"/>
</dbReference>
<gene>
    <name evidence="2" type="ORF">H6P81_020080</name>
</gene>
<proteinExistence type="predicted"/>
<evidence type="ECO:0000313" key="2">
    <source>
        <dbReference type="EMBL" id="KAG9439915.1"/>
    </source>
</evidence>
<reference evidence="2 3" key="1">
    <citation type="submission" date="2021-07" db="EMBL/GenBank/DDBJ databases">
        <title>The Aristolochia fimbriata genome: insights into angiosperm evolution, floral development and chemical biosynthesis.</title>
        <authorList>
            <person name="Jiao Y."/>
        </authorList>
    </citation>
    <scope>NUCLEOTIDE SEQUENCE [LARGE SCALE GENOMIC DNA]</scope>
    <source>
        <strain evidence="2">IBCAS-2021</strain>
        <tissue evidence="2">Leaf</tissue>
    </source>
</reference>
<protein>
    <submittedName>
        <fullName evidence="2">Uncharacterized protein</fullName>
    </submittedName>
</protein>
<organism evidence="2 3">
    <name type="scientific">Aristolochia fimbriata</name>
    <name type="common">White veined hardy Dutchman's pipe vine</name>
    <dbReference type="NCBI Taxonomy" id="158543"/>
    <lineage>
        <taxon>Eukaryota</taxon>
        <taxon>Viridiplantae</taxon>
        <taxon>Streptophyta</taxon>
        <taxon>Embryophyta</taxon>
        <taxon>Tracheophyta</taxon>
        <taxon>Spermatophyta</taxon>
        <taxon>Magnoliopsida</taxon>
        <taxon>Magnoliidae</taxon>
        <taxon>Piperales</taxon>
        <taxon>Aristolochiaceae</taxon>
        <taxon>Aristolochia</taxon>
    </lineage>
</organism>
<sequence length="302" mass="33200">MAGYCIMSHHPIPASLLVYIHHLFDPNILIALLYSSSTRSQLSRAVHVEGRRSTLSPLEPGGEIGRKRKAVMGTPVLPNIIALKCFTQIILLLNTVTSSKERIWVTCMGLGGRVTDPLCSVFPLHMDPEAAMVTAVIEGEKSLLRLSSSTGSSYVFLIPGCPVESSSCKRQERQERQEWEDCKRRTSSYLQGKEVAVRMCPLISIQAGLQCLNAVQSPGETTVEMTSPEGTLVGSGTRETKVPQTRERGACFRVPDFQLSFIAPICPGSEPIADTNWGGIQAFSSFFKLFKLRATAPIFRIR</sequence>
<evidence type="ECO:0000256" key="1">
    <source>
        <dbReference type="SAM" id="MobiDB-lite"/>
    </source>
</evidence>
<feature type="region of interest" description="Disordered" evidence="1">
    <location>
        <begin position="221"/>
        <end position="240"/>
    </location>
</feature>
<comment type="caution">
    <text evidence="2">The sequence shown here is derived from an EMBL/GenBank/DDBJ whole genome shotgun (WGS) entry which is preliminary data.</text>
</comment>
<keyword evidence="3" id="KW-1185">Reference proteome</keyword>
<evidence type="ECO:0000313" key="3">
    <source>
        <dbReference type="Proteomes" id="UP000825729"/>
    </source>
</evidence>
<accession>A0AAV7DVB1</accession>